<dbReference type="InterPro" id="IPR002816">
    <property type="entry name" value="TraB/PrgY/GumN_fam"/>
</dbReference>
<keyword evidence="2" id="KW-1185">Reference proteome</keyword>
<organism evidence="1 2">
    <name type="scientific">Rickettsia felis (strain ATCC VR-1525 / URRWXCal2)</name>
    <name type="common">Rickettsia azadi</name>
    <dbReference type="NCBI Taxonomy" id="315456"/>
    <lineage>
        <taxon>Bacteria</taxon>
        <taxon>Pseudomonadati</taxon>
        <taxon>Pseudomonadota</taxon>
        <taxon>Alphaproteobacteria</taxon>
        <taxon>Rickettsiales</taxon>
        <taxon>Rickettsiaceae</taxon>
        <taxon>Rickettsieae</taxon>
        <taxon>Rickettsia</taxon>
        <taxon>spotted fever group</taxon>
    </lineage>
</organism>
<evidence type="ECO:0008006" key="3">
    <source>
        <dbReference type="Google" id="ProtNLM"/>
    </source>
</evidence>
<dbReference type="EMBL" id="CP000053">
    <property type="protein sequence ID" value="AAY61546.1"/>
    <property type="molecule type" value="Genomic_DNA"/>
</dbReference>
<accession>Q4ULM7</accession>
<dbReference type="Pfam" id="PF01963">
    <property type="entry name" value="TraB_PrgY_gumN"/>
    <property type="match status" value="1"/>
</dbReference>
<gene>
    <name evidence="1" type="ordered locus">RF_0695</name>
</gene>
<proteinExistence type="predicted"/>
<sequence>MNNYGMDVELERHYLGKQKLVLSLDDEDIFSELDSNTLLTELEKYLIDLVDSKKNSNIVICTYLQGYSIQDSDDLLIDSSLIVPRNKAWVSKIEDYLKEYNNILFAVGNDHLFGEMGLLRLLMDEGYLINRLNDDLTENKFSIDDLNYYKASAIELFIRDENGKSLFNQEPGIKLDDQLYERVDSDNPFNEIYTKILGATSE</sequence>
<dbReference type="Proteomes" id="UP000008548">
    <property type="component" value="Chromosome"/>
</dbReference>
<name>Q4ULM7_RICFE</name>
<evidence type="ECO:0000313" key="1">
    <source>
        <dbReference type="EMBL" id="AAY61546.1"/>
    </source>
</evidence>
<dbReference type="KEGG" id="rfe:RF_0695"/>
<dbReference type="AlphaFoldDB" id="Q4ULM7"/>
<evidence type="ECO:0000313" key="2">
    <source>
        <dbReference type="Proteomes" id="UP000008548"/>
    </source>
</evidence>
<protein>
    <recommendedName>
        <fullName evidence="3">TraB family protein</fullName>
    </recommendedName>
</protein>
<dbReference type="HOGENOM" id="CLU_1353767_0_0_5"/>
<reference evidence="1 2" key="1">
    <citation type="journal article" date="2005" name="PLoS Biol.">
        <title>The genome sequence of Rickettsia felis identifies the first putative conjugative plasmid in an obligate intracellular parasite.</title>
        <authorList>
            <person name="Ogata H."/>
            <person name="Renesto P."/>
            <person name="Audic S."/>
            <person name="Robert C."/>
            <person name="Blanc G."/>
            <person name="Fournier P.E."/>
            <person name="Parinello H."/>
            <person name="Claverie J.M."/>
            <person name="Raoult D."/>
        </authorList>
    </citation>
    <scope>NUCLEOTIDE SEQUENCE [LARGE SCALE GENOMIC DNA]</scope>
    <source>
        <strain evidence="2">ATCC VR-1525 / URRWXCal2</strain>
    </source>
</reference>